<comment type="caution">
    <text evidence="3">The sequence shown here is derived from an EMBL/GenBank/DDBJ whole genome shotgun (WGS) entry which is preliminary data.</text>
</comment>
<evidence type="ECO:0000313" key="3">
    <source>
        <dbReference type="EMBL" id="MBM3226118.1"/>
    </source>
</evidence>
<organism evidence="3 4">
    <name type="scientific">Tectimicrobiota bacterium</name>
    <dbReference type="NCBI Taxonomy" id="2528274"/>
    <lineage>
        <taxon>Bacteria</taxon>
        <taxon>Pseudomonadati</taxon>
        <taxon>Nitrospinota/Tectimicrobiota group</taxon>
        <taxon>Candidatus Tectimicrobiota</taxon>
    </lineage>
</organism>
<dbReference type="InterPro" id="IPR006016">
    <property type="entry name" value="UspA"/>
</dbReference>
<comment type="similarity">
    <text evidence="1">Belongs to the universal stress protein A family.</text>
</comment>
<dbReference type="Pfam" id="PF00582">
    <property type="entry name" value="Usp"/>
    <property type="match status" value="1"/>
</dbReference>
<protein>
    <submittedName>
        <fullName evidence="3">Universal stress protein</fullName>
    </submittedName>
</protein>
<dbReference type="SUPFAM" id="SSF52402">
    <property type="entry name" value="Adenine nucleotide alpha hydrolases-like"/>
    <property type="match status" value="1"/>
</dbReference>
<proteinExistence type="inferred from homology"/>
<dbReference type="Proteomes" id="UP000712673">
    <property type="component" value="Unassembled WGS sequence"/>
</dbReference>
<evidence type="ECO:0000256" key="1">
    <source>
        <dbReference type="ARBA" id="ARBA00008791"/>
    </source>
</evidence>
<gene>
    <name evidence="3" type="ORF">FJZ47_20310</name>
</gene>
<dbReference type="AlphaFoldDB" id="A0A937W4M8"/>
<dbReference type="EMBL" id="VGLS01000793">
    <property type="protein sequence ID" value="MBM3226118.1"/>
    <property type="molecule type" value="Genomic_DNA"/>
</dbReference>
<dbReference type="CDD" id="cd00293">
    <property type="entry name" value="USP-like"/>
    <property type="match status" value="1"/>
</dbReference>
<name>A0A937W4M8_UNCTE</name>
<dbReference type="Gene3D" id="3.40.50.620">
    <property type="entry name" value="HUPs"/>
    <property type="match status" value="1"/>
</dbReference>
<sequence>MAVHIQTMLVATDFSDASTAATTYAFKLARALQARLYVMHVVPEDDVRVLTAIRTHLLSEVTPETLVETFYTEADQRLKRLVQDGQVADLLQESLIVTGQPAAAIVSWATTKQVQLLVLGSHGRSGMTRFLMGSVNSVRLNFCVAVELSASSGQYARPIPLLWPSH</sequence>
<evidence type="ECO:0000259" key="2">
    <source>
        <dbReference type="Pfam" id="PF00582"/>
    </source>
</evidence>
<feature type="domain" description="UspA" evidence="2">
    <location>
        <begin position="6"/>
        <end position="135"/>
    </location>
</feature>
<evidence type="ECO:0000313" key="4">
    <source>
        <dbReference type="Proteomes" id="UP000712673"/>
    </source>
</evidence>
<dbReference type="PANTHER" id="PTHR46268:SF27">
    <property type="entry name" value="UNIVERSAL STRESS PROTEIN RV2623"/>
    <property type="match status" value="1"/>
</dbReference>
<reference evidence="3" key="1">
    <citation type="submission" date="2019-03" db="EMBL/GenBank/DDBJ databases">
        <title>Lake Tanganyika Metagenome-Assembled Genomes (MAGs).</title>
        <authorList>
            <person name="Tran P."/>
        </authorList>
    </citation>
    <scope>NUCLEOTIDE SEQUENCE</scope>
    <source>
        <strain evidence="3">K_DeepCast_65m_m2_066</strain>
    </source>
</reference>
<accession>A0A937W4M8</accession>
<dbReference type="PANTHER" id="PTHR46268">
    <property type="entry name" value="STRESS RESPONSE PROTEIN NHAX"/>
    <property type="match status" value="1"/>
</dbReference>
<dbReference type="InterPro" id="IPR014729">
    <property type="entry name" value="Rossmann-like_a/b/a_fold"/>
</dbReference>